<feature type="transmembrane region" description="Helical" evidence="7">
    <location>
        <begin position="248"/>
        <end position="267"/>
    </location>
</feature>
<dbReference type="Pfam" id="PF00528">
    <property type="entry name" value="BPD_transp_1"/>
    <property type="match status" value="1"/>
</dbReference>
<feature type="transmembrane region" description="Helical" evidence="7">
    <location>
        <begin position="145"/>
        <end position="163"/>
    </location>
</feature>
<dbReference type="PROSITE" id="PS51257">
    <property type="entry name" value="PROKAR_LIPOPROTEIN"/>
    <property type="match status" value="1"/>
</dbReference>
<accession>W5UUB1</accession>
<dbReference type="PATRIC" id="fig|743966.3.peg.394"/>
<protein>
    <submittedName>
        <fullName evidence="9">Glycerol ABC transporter, permease protein</fullName>
    </submittedName>
</protein>
<keyword evidence="10" id="KW-1185">Reference proteome</keyword>
<evidence type="ECO:0000313" key="9">
    <source>
        <dbReference type="EMBL" id="AHH45395.1"/>
    </source>
</evidence>
<feature type="transmembrane region" description="Helical" evidence="7">
    <location>
        <begin position="12"/>
        <end position="36"/>
    </location>
</feature>
<dbReference type="RefSeq" id="WP_022934630.1">
    <property type="nucleotide sequence ID" value="NZ_CP007154.1"/>
</dbReference>
<name>W5UUB1_9BACT</name>
<feature type="domain" description="ABC transmembrane type-1" evidence="8">
    <location>
        <begin position="97"/>
        <end position="267"/>
    </location>
</feature>
<evidence type="ECO:0000256" key="1">
    <source>
        <dbReference type="ARBA" id="ARBA00004651"/>
    </source>
</evidence>
<feature type="transmembrane region" description="Helical" evidence="7">
    <location>
        <begin position="109"/>
        <end position="130"/>
    </location>
</feature>
<dbReference type="SUPFAM" id="SSF161098">
    <property type="entry name" value="MetI-like"/>
    <property type="match status" value="1"/>
</dbReference>
<dbReference type="PANTHER" id="PTHR43744:SF8">
    <property type="entry name" value="SN-GLYCEROL-3-PHOSPHATE TRANSPORT SYSTEM PERMEASE PROTEIN UGPE"/>
    <property type="match status" value="1"/>
</dbReference>
<sequence>MFKNKWNYSGILGQIFLWALLSCVLVLFLFPLYYLIVSASLPIAKQDNPDASLKISGYFFQNFKQSIDKNFWNGLGNSLGTIILVNFFRLTLYTLGIFGIWWASKKAKIIFLSIFAIVSMIPEVTTYIGLAKLLNANNIVDKSPIFSLVINQIFSFFSFYFLYKSIETVSQDKLQLAKIDNLSTFSQFKLIFFPQLKMGYYLIIIFSSIQAWNDYLWPHFIFAFRDQATISIWFSYTGQNPQGTFQNIQAAGSLFAVLVPLTIYLIFSPFINKVNSKSFS</sequence>
<evidence type="ECO:0000256" key="6">
    <source>
        <dbReference type="ARBA" id="ARBA00023136"/>
    </source>
</evidence>
<reference evidence="9 10" key="1">
    <citation type="journal article" date="2014" name="Genome Announc.">
        <title>Complete Genome Sequence of Mycoplasma bovoculi Strain M165/69T (ATCC 29104).</title>
        <authorList>
            <person name="Calcutt M.J."/>
            <person name="Foecking M.F."/>
        </authorList>
    </citation>
    <scope>NUCLEOTIDE SEQUENCE [LARGE SCALE GENOMIC DNA]</scope>
    <source>
        <strain evidence="9">M165/69</strain>
    </source>
</reference>
<dbReference type="AlphaFoldDB" id="W5UUB1"/>
<evidence type="ECO:0000256" key="7">
    <source>
        <dbReference type="SAM" id="Phobius"/>
    </source>
</evidence>
<dbReference type="EMBL" id="CP007154">
    <property type="protein sequence ID" value="AHH45395.1"/>
    <property type="molecule type" value="Genomic_DNA"/>
</dbReference>
<dbReference type="PANTHER" id="PTHR43744">
    <property type="entry name" value="ABC TRANSPORTER PERMEASE PROTEIN MG189-RELATED-RELATED"/>
    <property type="match status" value="1"/>
</dbReference>
<keyword evidence="2" id="KW-0813">Transport</keyword>
<gene>
    <name evidence="9" type="primary">gtsC</name>
    <name evidence="9" type="ORF">MYB_01955</name>
</gene>
<evidence type="ECO:0000256" key="2">
    <source>
        <dbReference type="ARBA" id="ARBA00022448"/>
    </source>
</evidence>
<feature type="transmembrane region" description="Helical" evidence="7">
    <location>
        <begin position="198"/>
        <end position="217"/>
    </location>
</feature>
<comment type="subcellular location">
    <subcellularLocation>
        <location evidence="1">Cell membrane</location>
        <topology evidence="1">Multi-pass membrane protein</topology>
    </subcellularLocation>
</comment>
<dbReference type="InterPro" id="IPR035906">
    <property type="entry name" value="MetI-like_sf"/>
</dbReference>
<dbReference type="InterPro" id="IPR000515">
    <property type="entry name" value="MetI-like"/>
</dbReference>
<evidence type="ECO:0000256" key="4">
    <source>
        <dbReference type="ARBA" id="ARBA00022692"/>
    </source>
</evidence>
<proteinExistence type="predicted"/>
<dbReference type="Gene3D" id="1.10.3720.10">
    <property type="entry name" value="MetI-like"/>
    <property type="match status" value="1"/>
</dbReference>
<evidence type="ECO:0000256" key="5">
    <source>
        <dbReference type="ARBA" id="ARBA00022989"/>
    </source>
</evidence>
<dbReference type="KEGG" id="mbc:MYB_01955"/>
<evidence type="ECO:0000259" key="8">
    <source>
        <dbReference type="Pfam" id="PF00528"/>
    </source>
</evidence>
<dbReference type="eggNOG" id="COG0395">
    <property type="taxonomic scope" value="Bacteria"/>
</dbReference>
<dbReference type="GO" id="GO:0005886">
    <property type="term" value="C:plasma membrane"/>
    <property type="evidence" value="ECO:0007669"/>
    <property type="project" value="UniProtKB-SubCell"/>
</dbReference>
<keyword evidence="3" id="KW-1003">Cell membrane</keyword>
<evidence type="ECO:0000256" key="3">
    <source>
        <dbReference type="ARBA" id="ARBA00022475"/>
    </source>
</evidence>
<evidence type="ECO:0000313" key="10">
    <source>
        <dbReference type="Proteomes" id="UP000019229"/>
    </source>
</evidence>
<dbReference type="Proteomes" id="UP000019229">
    <property type="component" value="Chromosome"/>
</dbReference>
<keyword evidence="4 7" id="KW-0812">Transmembrane</keyword>
<organism evidence="9 10">
    <name type="scientific">Mesomycoplasma bovoculi M165/69</name>
    <dbReference type="NCBI Taxonomy" id="743966"/>
    <lineage>
        <taxon>Bacteria</taxon>
        <taxon>Bacillati</taxon>
        <taxon>Mycoplasmatota</taxon>
        <taxon>Mycoplasmoidales</taxon>
        <taxon>Metamycoplasmataceae</taxon>
        <taxon>Mesomycoplasma</taxon>
    </lineage>
</organism>
<keyword evidence="6 7" id="KW-0472">Membrane</keyword>
<feature type="transmembrane region" description="Helical" evidence="7">
    <location>
        <begin position="79"/>
        <end position="102"/>
    </location>
</feature>
<keyword evidence="5 7" id="KW-1133">Transmembrane helix</keyword>
<dbReference type="STRING" id="743966.MYB_01955"/>
<dbReference type="GO" id="GO:0055085">
    <property type="term" value="P:transmembrane transport"/>
    <property type="evidence" value="ECO:0007669"/>
    <property type="project" value="InterPro"/>
</dbReference>
<dbReference type="HOGENOM" id="CLU_016047_6_0_14"/>